<protein>
    <recommendedName>
        <fullName evidence="2">DUF2229 domain-containing protein</fullName>
    </recommendedName>
</protein>
<evidence type="ECO:0000313" key="1">
    <source>
        <dbReference type="EMBL" id="MPM15154.1"/>
    </source>
</evidence>
<comment type="caution">
    <text evidence="1">The sequence shown here is derived from an EMBL/GenBank/DDBJ whole genome shotgun (WGS) entry which is preliminary data.</text>
</comment>
<name>A0A644XM31_9ZZZZ</name>
<organism evidence="1">
    <name type="scientific">bioreactor metagenome</name>
    <dbReference type="NCBI Taxonomy" id="1076179"/>
    <lineage>
        <taxon>unclassified sequences</taxon>
        <taxon>metagenomes</taxon>
        <taxon>ecological metagenomes</taxon>
    </lineage>
</organism>
<dbReference type="PANTHER" id="PTHR32329:SF2">
    <property type="entry name" value="BIFUNCTIONAL PROTEIN [INCLUDES 2-HYDROXYACYL-COA DEHYDRATASE (N-TER) AND ITS ACTIVATOR DOMAIN (C_TERM)"/>
    <property type="match status" value="1"/>
</dbReference>
<sequence>MKLTFPHMGNAYIAVKVLLDTLGLDYYLPPVGSKETMRLGIAYSPEFMCLPFKTVLGDFIQGLNNGADTILFGGGDGQCRMSYYGDLHKEILRGLGYKFNYIHLNFNHISYRDMTEKLGPLLENKKGILVARALTRAVWTVFAVDNLYHIAGKKRCREVKKGSADGIMRDFEKQAQTVKGFRNIRGEILATRKKLRQIETDKNFEPVKIALVGEIFISSEPSTNLEIEKKLGNMGALVYNTMSVSEWILKHCVSFLIPVKRPDKAVEAAQEYLHTDDVGGHGVYTVGNTELLSRGGYDGIIQIYPFTCMPEIIAQTAFSEIQKKHSVPVMTLIVDEMTGEAGYVTRLEAFVDMLRMKKEQTADAEPIAPKP</sequence>
<gene>
    <name evidence="1" type="ORF">SDC9_61520</name>
</gene>
<reference evidence="1" key="1">
    <citation type="submission" date="2019-08" db="EMBL/GenBank/DDBJ databases">
        <authorList>
            <person name="Kucharzyk K."/>
            <person name="Murdoch R.W."/>
            <person name="Higgins S."/>
            <person name="Loffler F."/>
        </authorList>
    </citation>
    <scope>NUCLEOTIDE SEQUENCE</scope>
</reference>
<dbReference type="Gene3D" id="3.40.50.11900">
    <property type="match status" value="1"/>
</dbReference>
<dbReference type="PANTHER" id="PTHR32329">
    <property type="entry name" value="BIFUNCTIONAL PROTEIN [INCLUDES 2-HYDROXYACYL-COA DEHYDRATASE (N-TER) AND ITS ACTIVATOR DOMAIN (C_TERM)-RELATED"/>
    <property type="match status" value="1"/>
</dbReference>
<evidence type="ECO:0008006" key="2">
    <source>
        <dbReference type="Google" id="ProtNLM"/>
    </source>
</evidence>
<accession>A0A644XM31</accession>
<dbReference type="EMBL" id="VSSQ01002395">
    <property type="protein sequence ID" value="MPM15154.1"/>
    <property type="molecule type" value="Genomic_DNA"/>
</dbReference>
<proteinExistence type="predicted"/>
<dbReference type="InterPro" id="IPR051805">
    <property type="entry name" value="Dehydratase_Activator_Redct"/>
</dbReference>
<dbReference type="AlphaFoldDB" id="A0A644XM31"/>